<gene>
    <name evidence="12" type="primary">corA</name>
    <name evidence="13" type="ORF">DFR28_10281</name>
</gene>
<dbReference type="PANTHER" id="PTHR46494">
    <property type="entry name" value="CORA FAMILY METAL ION TRANSPORTER (EUROFUNG)"/>
    <property type="match status" value="1"/>
</dbReference>
<evidence type="ECO:0000256" key="1">
    <source>
        <dbReference type="ARBA" id="ARBA00004651"/>
    </source>
</evidence>
<keyword evidence="9 12" id="KW-0472">Membrane</keyword>
<dbReference type="InterPro" id="IPR002523">
    <property type="entry name" value="MgTranspt_CorA/ZnTranspt_ZntB"/>
</dbReference>
<dbReference type="FunFam" id="1.20.58.340:FF:000004">
    <property type="entry name" value="Magnesium transport protein CorA"/>
    <property type="match status" value="1"/>
</dbReference>
<comment type="subcellular location">
    <subcellularLocation>
        <location evidence="1">Cell membrane</location>
        <topology evidence="1">Multi-pass membrane protein</topology>
    </subcellularLocation>
    <subcellularLocation>
        <location evidence="12">Membrane</location>
        <topology evidence="12">Multi-pass membrane protein</topology>
    </subcellularLocation>
</comment>
<evidence type="ECO:0000313" key="14">
    <source>
        <dbReference type="Proteomes" id="UP000253083"/>
    </source>
</evidence>
<accession>A0A395JPN8</accession>
<dbReference type="GO" id="GO:0000287">
    <property type="term" value="F:magnesium ion binding"/>
    <property type="evidence" value="ECO:0007669"/>
    <property type="project" value="TreeGrafter"/>
</dbReference>
<dbReference type="SUPFAM" id="SSF143865">
    <property type="entry name" value="CorA soluble domain-like"/>
    <property type="match status" value="1"/>
</dbReference>
<dbReference type="Proteomes" id="UP000253083">
    <property type="component" value="Unassembled WGS sequence"/>
</dbReference>
<evidence type="ECO:0000256" key="5">
    <source>
        <dbReference type="ARBA" id="ARBA00022692"/>
    </source>
</evidence>
<evidence type="ECO:0000256" key="10">
    <source>
        <dbReference type="ARBA" id="ARBA00034269"/>
    </source>
</evidence>
<dbReference type="SUPFAM" id="SSF144083">
    <property type="entry name" value="Magnesium transport protein CorA, transmembrane region"/>
    <property type="match status" value="1"/>
</dbReference>
<dbReference type="EMBL" id="QNRT01000002">
    <property type="protein sequence ID" value="RBP50670.1"/>
    <property type="molecule type" value="Genomic_DNA"/>
</dbReference>
<keyword evidence="3 12" id="KW-0813">Transport</keyword>
<evidence type="ECO:0000256" key="9">
    <source>
        <dbReference type="ARBA" id="ARBA00023136"/>
    </source>
</evidence>
<keyword evidence="5 12" id="KW-0812">Transmembrane</keyword>
<evidence type="ECO:0000256" key="7">
    <source>
        <dbReference type="ARBA" id="ARBA00022989"/>
    </source>
</evidence>
<evidence type="ECO:0000256" key="3">
    <source>
        <dbReference type="ARBA" id="ARBA00022448"/>
    </source>
</evidence>
<name>A0A395JPN8_9GAMM</name>
<keyword evidence="4 12" id="KW-1003">Cell membrane</keyword>
<evidence type="ECO:0000313" key="13">
    <source>
        <dbReference type="EMBL" id="RBP50670.1"/>
    </source>
</evidence>
<evidence type="ECO:0000256" key="11">
    <source>
        <dbReference type="ARBA" id="ARBA00045497"/>
    </source>
</evidence>
<keyword evidence="7 12" id="KW-1133">Transmembrane helix</keyword>
<evidence type="ECO:0000256" key="4">
    <source>
        <dbReference type="ARBA" id="ARBA00022475"/>
    </source>
</evidence>
<proteinExistence type="inferred from homology"/>
<feature type="transmembrane region" description="Helical" evidence="12">
    <location>
        <begin position="264"/>
        <end position="284"/>
    </location>
</feature>
<feature type="transmembrane region" description="Helical" evidence="12">
    <location>
        <begin position="296"/>
        <end position="316"/>
    </location>
</feature>
<dbReference type="InterPro" id="IPR004488">
    <property type="entry name" value="Mg/Co-transport_prot_CorA"/>
</dbReference>
<keyword evidence="14" id="KW-1185">Reference proteome</keyword>
<evidence type="ECO:0000256" key="6">
    <source>
        <dbReference type="ARBA" id="ARBA00022842"/>
    </source>
</evidence>
<keyword evidence="8 12" id="KW-0406">Ion transport</keyword>
<dbReference type="InterPro" id="IPR045861">
    <property type="entry name" value="CorA_cytoplasmic_dom"/>
</dbReference>
<dbReference type="AlphaFoldDB" id="A0A395JPN8"/>
<comment type="function">
    <text evidence="11">Mediates influx of magnesium ions. Alternates between open and closed states. Activated by low cytoplasmic Mg(2+) levels. Inactive when cytoplasmic Mg(2+) levels are high.</text>
</comment>
<dbReference type="PANTHER" id="PTHR46494:SF1">
    <property type="entry name" value="CORA FAMILY METAL ION TRANSPORTER (EUROFUNG)"/>
    <property type="match status" value="1"/>
</dbReference>
<evidence type="ECO:0000256" key="8">
    <source>
        <dbReference type="ARBA" id="ARBA00023065"/>
    </source>
</evidence>
<comment type="catalytic activity">
    <reaction evidence="10">
        <text>Mg(2+)(in) = Mg(2+)(out)</text>
        <dbReference type="Rhea" id="RHEA:29827"/>
        <dbReference type="ChEBI" id="CHEBI:18420"/>
    </reaction>
</comment>
<sequence length="322" mass="37132">MIRAFVYDPKTKTSQSGGEELIEMWKQSDRNIIWLDIEGKADEHDNALLAEFGIHPLAIQDALRPRHPPKIERFQQFLFILLRGLDADTNGINSGTIQLSCFISPRFLITRHAKPSASANWLFDQLEKDPSLIYDGPGALAIRLSNRLARRYVEILLELEPRLDEIEEEMFKSPDDTLLAELTGYKSRLRKLTRTANYHRDVAMALRSHDEPLLADSLVHEIVDLYEQIERTQTLANMYYQICNDLTDGYLGMSSHQLNRVMQLLTIITVIFVPLTFMAGIYGMNFEYIPELGFKGGYFVLLAIMAVVAVIQVFYFRRKRWL</sequence>
<dbReference type="Pfam" id="PF01544">
    <property type="entry name" value="CorA"/>
    <property type="match status" value="1"/>
</dbReference>
<dbReference type="CDD" id="cd12822">
    <property type="entry name" value="TmCorA-like"/>
    <property type="match status" value="1"/>
</dbReference>
<reference evidence="13 14" key="1">
    <citation type="submission" date="2018-06" db="EMBL/GenBank/DDBJ databases">
        <title>Genomic Encyclopedia of Type Strains, Phase IV (KMG-IV): sequencing the most valuable type-strain genomes for metagenomic binning, comparative biology and taxonomic classification.</title>
        <authorList>
            <person name="Goeker M."/>
        </authorList>
    </citation>
    <scope>NUCLEOTIDE SEQUENCE [LARGE SCALE GENOMIC DNA]</scope>
    <source>
        <strain evidence="13 14">DSM 24032</strain>
    </source>
</reference>
<dbReference type="OrthoDB" id="9803416at2"/>
<dbReference type="InParanoid" id="A0A395JPN8"/>
<comment type="caution">
    <text evidence="13">The sequence shown here is derived from an EMBL/GenBank/DDBJ whole genome shotgun (WGS) entry which is preliminary data.</text>
</comment>
<comment type="similarity">
    <text evidence="2 12">Belongs to the CorA metal ion transporter (MIT) (TC 1.A.35) family.</text>
</comment>
<dbReference type="InterPro" id="IPR045863">
    <property type="entry name" value="CorA_TM1_TM2"/>
</dbReference>
<evidence type="ECO:0000256" key="2">
    <source>
        <dbReference type="ARBA" id="ARBA00009765"/>
    </source>
</evidence>
<dbReference type="GO" id="GO:0015095">
    <property type="term" value="F:magnesium ion transmembrane transporter activity"/>
    <property type="evidence" value="ECO:0007669"/>
    <property type="project" value="UniProtKB-UniRule"/>
</dbReference>
<dbReference type="NCBIfam" id="TIGR00383">
    <property type="entry name" value="corA"/>
    <property type="match status" value="1"/>
</dbReference>
<dbReference type="GO" id="GO:0005886">
    <property type="term" value="C:plasma membrane"/>
    <property type="evidence" value="ECO:0007669"/>
    <property type="project" value="UniProtKB-SubCell"/>
</dbReference>
<keyword evidence="6 12" id="KW-0460">Magnesium</keyword>
<protein>
    <recommendedName>
        <fullName evidence="12">Magnesium transport protein CorA</fullName>
    </recommendedName>
</protein>
<dbReference type="Gene3D" id="1.20.58.340">
    <property type="entry name" value="Magnesium transport protein CorA, transmembrane region"/>
    <property type="match status" value="2"/>
</dbReference>
<organism evidence="13 14">
    <name type="scientific">Arenicella xantha</name>
    <dbReference type="NCBI Taxonomy" id="644221"/>
    <lineage>
        <taxon>Bacteria</taxon>
        <taxon>Pseudomonadati</taxon>
        <taxon>Pseudomonadota</taxon>
        <taxon>Gammaproteobacteria</taxon>
        <taxon>Arenicellales</taxon>
        <taxon>Arenicellaceae</taxon>
        <taxon>Arenicella</taxon>
    </lineage>
</organism>
<evidence type="ECO:0000256" key="12">
    <source>
        <dbReference type="RuleBase" id="RU362010"/>
    </source>
</evidence>
<dbReference type="Gene3D" id="3.30.460.20">
    <property type="entry name" value="CorA soluble domain-like"/>
    <property type="match status" value="1"/>
</dbReference>
<dbReference type="GO" id="GO:0015087">
    <property type="term" value="F:cobalt ion transmembrane transporter activity"/>
    <property type="evidence" value="ECO:0007669"/>
    <property type="project" value="UniProtKB-UniRule"/>
</dbReference>
<dbReference type="RefSeq" id="WP_113953514.1">
    <property type="nucleotide sequence ID" value="NZ_QNRT01000002.1"/>
</dbReference>
<dbReference type="GO" id="GO:0050897">
    <property type="term" value="F:cobalt ion binding"/>
    <property type="evidence" value="ECO:0007669"/>
    <property type="project" value="TreeGrafter"/>
</dbReference>